<feature type="region of interest" description="Disordered" evidence="1">
    <location>
        <begin position="1"/>
        <end position="31"/>
    </location>
</feature>
<evidence type="ECO:0000313" key="3">
    <source>
        <dbReference type="Proteomes" id="UP001341840"/>
    </source>
</evidence>
<feature type="compositionally biased region" description="Basic and acidic residues" evidence="1">
    <location>
        <begin position="14"/>
        <end position="31"/>
    </location>
</feature>
<feature type="non-terminal residue" evidence="2">
    <location>
        <position position="90"/>
    </location>
</feature>
<organism evidence="2 3">
    <name type="scientific">Stylosanthes scabra</name>
    <dbReference type="NCBI Taxonomy" id="79078"/>
    <lineage>
        <taxon>Eukaryota</taxon>
        <taxon>Viridiplantae</taxon>
        <taxon>Streptophyta</taxon>
        <taxon>Embryophyta</taxon>
        <taxon>Tracheophyta</taxon>
        <taxon>Spermatophyta</taxon>
        <taxon>Magnoliopsida</taxon>
        <taxon>eudicotyledons</taxon>
        <taxon>Gunneridae</taxon>
        <taxon>Pentapetalae</taxon>
        <taxon>rosids</taxon>
        <taxon>fabids</taxon>
        <taxon>Fabales</taxon>
        <taxon>Fabaceae</taxon>
        <taxon>Papilionoideae</taxon>
        <taxon>50 kb inversion clade</taxon>
        <taxon>dalbergioids sensu lato</taxon>
        <taxon>Dalbergieae</taxon>
        <taxon>Pterocarpus clade</taxon>
        <taxon>Stylosanthes</taxon>
    </lineage>
</organism>
<reference evidence="2 3" key="1">
    <citation type="journal article" date="2023" name="Plants (Basel)">
        <title>Bridging the Gap: Combining Genomics and Transcriptomics Approaches to Understand Stylosanthes scabra, an Orphan Legume from the Brazilian Caatinga.</title>
        <authorList>
            <person name="Ferreira-Neto J.R.C."/>
            <person name="da Silva M.D."/>
            <person name="Binneck E."/>
            <person name="de Melo N.F."/>
            <person name="da Silva R.H."/>
            <person name="de Melo A.L.T.M."/>
            <person name="Pandolfi V."/>
            <person name="Bustamante F.O."/>
            <person name="Brasileiro-Vidal A.C."/>
            <person name="Benko-Iseppon A.M."/>
        </authorList>
    </citation>
    <scope>NUCLEOTIDE SEQUENCE [LARGE SCALE GENOMIC DNA]</scope>
    <source>
        <tissue evidence="2">Leaves</tissue>
    </source>
</reference>
<dbReference type="EMBL" id="JASCZI010164623">
    <property type="protein sequence ID" value="MED6179292.1"/>
    <property type="molecule type" value="Genomic_DNA"/>
</dbReference>
<name>A0ABU6W265_9FABA</name>
<keyword evidence="3" id="KW-1185">Reference proteome</keyword>
<dbReference type="Proteomes" id="UP001341840">
    <property type="component" value="Unassembled WGS sequence"/>
</dbReference>
<evidence type="ECO:0000313" key="2">
    <source>
        <dbReference type="EMBL" id="MED6179292.1"/>
    </source>
</evidence>
<gene>
    <name evidence="2" type="ORF">PIB30_115762</name>
</gene>
<comment type="caution">
    <text evidence="2">The sequence shown here is derived from an EMBL/GenBank/DDBJ whole genome shotgun (WGS) entry which is preliminary data.</text>
</comment>
<accession>A0ABU6W265</accession>
<sequence length="90" mass="10500">MEEATRLRQSGPSREPEVGKNKEVRRESGPDHFKARKYHSFTPLRTSLVEVYRDICNVEKIPAPRPIRSRSAGGKSEYCEYHRMYGHHTN</sequence>
<evidence type="ECO:0000256" key="1">
    <source>
        <dbReference type="SAM" id="MobiDB-lite"/>
    </source>
</evidence>
<protein>
    <submittedName>
        <fullName evidence="2">Uncharacterized protein</fullName>
    </submittedName>
</protein>
<proteinExistence type="predicted"/>